<keyword evidence="3" id="KW-1185">Reference proteome</keyword>
<evidence type="ECO:0000313" key="3">
    <source>
        <dbReference type="Proteomes" id="UP000655570"/>
    </source>
</evidence>
<evidence type="ECO:0000259" key="1">
    <source>
        <dbReference type="Pfam" id="PF13338"/>
    </source>
</evidence>
<dbReference type="Pfam" id="PF13338">
    <property type="entry name" value="AbiEi_4"/>
    <property type="match status" value="1"/>
</dbReference>
<gene>
    <name evidence="2" type="ORF">H9641_14825</name>
</gene>
<proteinExistence type="predicted"/>
<protein>
    <submittedName>
        <fullName evidence="2">Type IV toxin-antitoxin system AbiEi family antitoxin domain-containing protein</fullName>
    </submittedName>
</protein>
<feature type="domain" description="AbiEi antitoxin N-terminal" evidence="1">
    <location>
        <begin position="9"/>
        <end position="53"/>
    </location>
</feature>
<evidence type="ECO:0000313" key="2">
    <source>
        <dbReference type="EMBL" id="MBD7981982.1"/>
    </source>
</evidence>
<comment type="caution">
    <text evidence="2">The sequence shown here is derived from an EMBL/GenBank/DDBJ whole genome shotgun (WGS) entry which is preliminary data.</text>
</comment>
<dbReference type="InterPro" id="IPR025159">
    <property type="entry name" value="AbiEi_N"/>
</dbReference>
<name>A0ABR8U1S1_9CELL</name>
<accession>A0ABR8U1S1</accession>
<dbReference type="Proteomes" id="UP000655570">
    <property type="component" value="Unassembled WGS sequence"/>
</dbReference>
<dbReference type="RefSeq" id="WP_191805116.1">
    <property type="nucleotide sequence ID" value="NZ_JACSQF010000016.1"/>
</dbReference>
<reference evidence="2 3" key="1">
    <citation type="submission" date="2020-08" db="EMBL/GenBank/DDBJ databases">
        <title>A Genomic Blueprint of the Chicken Gut Microbiome.</title>
        <authorList>
            <person name="Gilroy R."/>
            <person name="Ravi A."/>
            <person name="Getino M."/>
            <person name="Pursley I."/>
            <person name="Horton D.L."/>
            <person name="Alikhan N.-F."/>
            <person name="Baker D."/>
            <person name="Gharbi K."/>
            <person name="Hall N."/>
            <person name="Watson M."/>
            <person name="Adriaenssens E.M."/>
            <person name="Foster-Nyarko E."/>
            <person name="Jarju S."/>
            <person name="Secka A."/>
            <person name="Antonio M."/>
            <person name="Oren A."/>
            <person name="Chaudhuri R."/>
            <person name="La Ragione R.M."/>
            <person name="Hildebrand F."/>
            <person name="Pallen M.J."/>
        </authorList>
    </citation>
    <scope>NUCLEOTIDE SEQUENCE [LARGE SCALE GENOMIC DNA]</scope>
    <source>
        <strain evidence="2 3">Sa2CUA9</strain>
    </source>
</reference>
<sequence>MPRRPVPPALLTLAADQAGLVDVRQARAAGLTDGEVRGYVTRGIWLRIARAVYDTSNLPIRERSFSERRRRAAWAALLAFGPEAVAVGACALALHEIQGLPASIRPEAALPRAVNRVDRAAMRLRQFDNGMTTTRVGSRRLVTLDWALAQAVPELPRANALAVLDSALHRGAIGRQGLEVAHHMARGRRGVARTHELWALADARAESPLESFGRLDCLDEGVPPTVLQLPIEHPDGMSTLRGDMAWRRDSGRWLVAEMDGHEVHGEPSAVYADRYRQNLIVATGRVDVLRFTHRDLPGVGQVVRRMLGR</sequence>
<organism evidence="2 3">
    <name type="scientific">Oerskovia merdavium</name>
    <dbReference type="NCBI Taxonomy" id="2762227"/>
    <lineage>
        <taxon>Bacteria</taxon>
        <taxon>Bacillati</taxon>
        <taxon>Actinomycetota</taxon>
        <taxon>Actinomycetes</taxon>
        <taxon>Micrococcales</taxon>
        <taxon>Cellulomonadaceae</taxon>
        <taxon>Oerskovia</taxon>
    </lineage>
</organism>
<dbReference type="EMBL" id="JACSQF010000016">
    <property type="protein sequence ID" value="MBD7981982.1"/>
    <property type="molecule type" value="Genomic_DNA"/>
</dbReference>